<dbReference type="Pfam" id="PF00378">
    <property type="entry name" value="ECH_1"/>
    <property type="match status" value="1"/>
</dbReference>
<dbReference type="RefSeq" id="WP_166261764.1">
    <property type="nucleotide sequence ID" value="NZ_JAAMOW010000015.1"/>
</dbReference>
<comment type="similarity">
    <text evidence="1 2">Belongs to the enoyl-CoA hydratase/isomerase family.</text>
</comment>
<dbReference type="PANTHER" id="PTHR43459:SF1">
    <property type="entry name" value="EG:BACN32G11.4 PROTEIN"/>
    <property type="match status" value="1"/>
</dbReference>
<organism evidence="3 4">
    <name type="scientific">Solimonas terrae</name>
    <dbReference type="NCBI Taxonomy" id="1396819"/>
    <lineage>
        <taxon>Bacteria</taxon>
        <taxon>Pseudomonadati</taxon>
        <taxon>Pseudomonadota</taxon>
        <taxon>Gammaproteobacteria</taxon>
        <taxon>Nevskiales</taxon>
        <taxon>Nevskiaceae</taxon>
        <taxon>Solimonas</taxon>
    </lineage>
</organism>
<dbReference type="Proteomes" id="UP000472676">
    <property type="component" value="Unassembled WGS sequence"/>
</dbReference>
<keyword evidence="3" id="KW-0413">Isomerase</keyword>
<dbReference type="GO" id="GO:0004300">
    <property type="term" value="F:enoyl-CoA hydratase activity"/>
    <property type="evidence" value="ECO:0007669"/>
    <property type="project" value="UniProtKB-EC"/>
</dbReference>
<comment type="caution">
    <text evidence="3">The sequence shown here is derived from an EMBL/GenBank/DDBJ whole genome shotgun (WGS) entry which is preliminary data.</text>
</comment>
<gene>
    <name evidence="3" type="ORF">G7Y85_19935</name>
</gene>
<name>A0A6M2BY10_9GAMM</name>
<dbReference type="InterPro" id="IPR001753">
    <property type="entry name" value="Enoyl-CoA_hydra/iso"/>
</dbReference>
<dbReference type="SUPFAM" id="SSF52096">
    <property type="entry name" value="ClpP/crotonase"/>
    <property type="match status" value="1"/>
</dbReference>
<dbReference type="InterPro" id="IPR029045">
    <property type="entry name" value="ClpP/crotonase-like_dom_sf"/>
</dbReference>
<dbReference type="EMBL" id="JAAMOW010000015">
    <property type="protein sequence ID" value="NGY07051.1"/>
    <property type="molecule type" value="Genomic_DNA"/>
</dbReference>
<dbReference type="Gene3D" id="1.10.12.10">
    <property type="entry name" value="Lyase 2-enoyl-coa Hydratase, Chain A, domain 2"/>
    <property type="match status" value="1"/>
</dbReference>
<accession>A0A6M2BY10</accession>
<dbReference type="Gene3D" id="3.90.226.10">
    <property type="entry name" value="2-enoyl-CoA Hydratase, Chain A, domain 1"/>
    <property type="match status" value="1"/>
</dbReference>
<keyword evidence="3" id="KW-0456">Lyase</keyword>
<evidence type="ECO:0000256" key="2">
    <source>
        <dbReference type="RuleBase" id="RU003707"/>
    </source>
</evidence>
<sequence length="265" mass="28096">MNFKELQVDRDGSVLCIRFNRARAFNAMNFALLAELAQAIDLAAADSGLRVVVLTGNGRAFSAGADLTATMAQPPLDADGRIDLGYALAHYYNPIVRRMQALPQPVIAAVNGVAAGGAASLALGADLTVAARSASFVQAFIHVGLVPDAGGSWFLPRLVGRQRAMGMSLLGQTVSAERALELGMIWDVVDDDDLLPASMRLAQKLASGPRTGIAAMKRALHAAADNTLDQQLDLEEHLQRECGLCPDFAEGANAFIEKRRPVFAA</sequence>
<protein>
    <submittedName>
        <fullName evidence="3">2-(1,2-epoxy-1,2-dihydrophenyl)acetyl-CoA isomerase</fullName>
        <ecNumber evidence="3">4.2.1.17</ecNumber>
    </submittedName>
</protein>
<keyword evidence="4" id="KW-1185">Reference proteome</keyword>
<reference evidence="3 4" key="1">
    <citation type="journal article" date="2014" name="Int. J. Syst. Evol. Microbiol.">
        <title>Solimonas terrae sp. nov., isolated from soil.</title>
        <authorList>
            <person name="Kim S.J."/>
            <person name="Moon J.Y."/>
            <person name="Weon H.Y."/>
            <person name="Ahn J.H."/>
            <person name="Chen W.M."/>
            <person name="Kwon S.W."/>
        </authorList>
    </citation>
    <scope>NUCLEOTIDE SEQUENCE [LARGE SCALE GENOMIC DNA]</scope>
    <source>
        <strain evidence="3 4">KIS83-12</strain>
    </source>
</reference>
<dbReference type="CDD" id="cd06558">
    <property type="entry name" value="crotonase-like"/>
    <property type="match status" value="1"/>
</dbReference>
<dbReference type="AlphaFoldDB" id="A0A6M2BY10"/>
<dbReference type="PANTHER" id="PTHR43459">
    <property type="entry name" value="ENOYL-COA HYDRATASE"/>
    <property type="match status" value="1"/>
</dbReference>
<evidence type="ECO:0000256" key="1">
    <source>
        <dbReference type="ARBA" id="ARBA00005254"/>
    </source>
</evidence>
<evidence type="ECO:0000313" key="4">
    <source>
        <dbReference type="Proteomes" id="UP000472676"/>
    </source>
</evidence>
<dbReference type="PROSITE" id="PS00166">
    <property type="entry name" value="ENOYL_COA_HYDRATASE"/>
    <property type="match status" value="1"/>
</dbReference>
<dbReference type="InterPro" id="IPR018376">
    <property type="entry name" value="Enoyl-CoA_hyd/isom_CS"/>
</dbReference>
<dbReference type="EC" id="4.2.1.17" evidence="3"/>
<proteinExistence type="inferred from homology"/>
<evidence type="ECO:0000313" key="3">
    <source>
        <dbReference type="EMBL" id="NGY07051.1"/>
    </source>
</evidence>
<dbReference type="GO" id="GO:0016853">
    <property type="term" value="F:isomerase activity"/>
    <property type="evidence" value="ECO:0007669"/>
    <property type="project" value="UniProtKB-KW"/>
</dbReference>
<dbReference type="InterPro" id="IPR014748">
    <property type="entry name" value="Enoyl-CoA_hydra_C"/>
</dbReference>